<keyword evidence="1" id="KW-1133">Transmembrane helix</keyword>
<comment type="caution">
    <text evidence="2">The sequence shown here is derived from an EMBL/GenBank/DDBJ whole genome shotgun (WGS) entry which is preliminary data.</text>
</comment>
<sequence length="325" mass="36710">MKQAEFEAKHRIEWEAFANWVDKKKKKSGETVTFADGAFPEKYRALCQQLSIAKDRYYSTSLIEELHRLVEQGHQALYGGVNETQQSILTFFKSEIPQTFRREWKVNAVSAGLFFIPLIFLIVLLQFRPDFVIYIISHDTISSMEQMYKPGNEVSGFDREASNDMVMWGIYIWNNIRIDFQCFATGLFFGLGSIFFTAYNGFIIGAVAGHLTQIGYTTTFWSFVAGHSGPELTGIVLAGAGGLKLGYSLISPKRLSRKNALKNAARPAVVLVIGAATLTFLAAFIEAFWSAQVWVSPWVKYSVGVLLWTLVWLWLCLGGRKRRGH</sequence>
<dbReference type="Proteomes" id="UP001165395">
    <property type="component" value="Unassembled WGS sequence"/>
</dbReference>
<dbReference type="EMBL" id="JAJBZT010000002">
    <property type="protein sequence ID" value="MCB6182568.1"/>
    <property type="molecule type" value="Genomic_DNA"/>
</dbReference>
<dbReference type="PANTHER" id="PTHR35337">
    <property type="entry name" value="SLR1478 PROTEIN"/>
    <property type="match status" value="1"/>
</dbReference>
<protein>
    <submittedName>
        <fullName evidence="2">Stage II sporulation protein M</fullName>
    </submittedName>
</protein>
<proteinExistence type="predicted"/>
<keyword evidence="1" id="KW-0472">Membrane</keyword>
<name>A0ABS8D4K2_9NEIS</name>
<feature type="transmembrane region" description="Helical" evidence="1">
    <location>
        <begin position="108"/>
        <end position="127"/>
    </location>
</feature>
<evidence type="ECO:0000313" key="2">
    <source>
        <dbReference type="EMBL" id="MCB6182568.1"/>
    </source>
</evidence>
<dbReference type="PANTHER" id="PTHR35337:SF1">
    <property type="entry name" value="SLR1478 PROTEIN"/>
    <property type="match status" value="1"/>
</dbReference>
<gene>
    <name evidence="2" type="ORF">LIN78_03260</name>
</gene>
<evidence type="ECO:0000313" key="3">
    <source>
        <dbReference type="Proteomes" id="UP001165395"/>
    </source>
</evidence>
<evidence type="ECO:0000256" key="1">
    <source>
        <dbReference type="SAM" id="Phobius"/>
    </source>
</evidence>
<keyword evidence="1" id="KW-0812">Transmembrane</keyword>
<dbReference type="Pfam" id="PF01944">
    <property type="entry name" value="SpoIIM"/>
    <property type="match status" value="1"/>
</dbReference>
<dbReference type="RefSeq" id="WP_227178429.1">
    <property type="nucleotide sequence ID" value="NZ_JAJBZT010000002.1"/>
</dbReference>
<keyword evidence="3" id="KW-1185">Reference proteome</keyword>
<accession>A0ABS8D4K2</accession>
<reference evidence="2" key="1">
    <citation type="submission" date="2021-10" db="EMBL/GenBank/DDBJ databases">
        <title>The complete genome sequence of Leeia sp. TBRC 13508.</title>
        <authorList>
            <person name="Charoenyingcharoen P."/>
            <person name="Yukphan P."/>
        </authorList>
    </citation>
    <scope>NUCLEOTIDE SEQUENCE</scope>
    <source>
        <strain evidence="2">TBRC 13508</strain>
    </source>
</reference>
<feature type="transmembrane region" description="Helical" evidence="1">
    <location>
        <begin position="187"/>
        <end position="212"/>
    </location>
</feature>
<feature type="transmembrane region" description="Helical" evidence="1">
    <location>
        <begin position="298"/>
        <end position="317"/>
    </location>
</feature>
<dbReference type="InterPro" id="IPR002798">
    <property type="entry name" value="SpoIIM-like"/>
</dbReference>
<feature type="transmembrane region" description="Helical" evidence="1">
    <location>
        <begin position="270"/>
        <end position="292"/>
    </location>
</feature>
<organism evidence="2 3">
    <name type="scientific">Leeia speluncae</name>
    <dbReference type="NCBI Taxonomy" id="2884804"/>
    <lineage>
        <taxon>Bacteria</taxon>
        <taxon>Pseudomonadati</taxon>
        <taxon>Pseudomonadota</taxon>
        <taxon>Betaproteobacteria</taxon>
        <taxon>Neisseriales</taxon>
        <taxon>Leeiaceae</taxon>
        <taxon>Leeia</taxon>
    </lineage>
</organism>